<feature type="compositionally biased region" description="Basic and acidic residues" evidence="8">
    <location>
        <begin position="959"/>
        <end position="968"/>
    </location>
</feature>
<evidence type="ECO:0000256" key="7">
    <source>
        <dbReference type="PROSITE-ProRule" id="PRU00192"/>
    </source>
</evidence>
<feature type="compositionally biased region" description="Polar residues" evidence="8">
    <location>
        <begin position="1177"/>
        <end position="1199"/>
    </location>
</feature>
<sequence>MKNKHGQTPFQVAVMSGHFELGEIIKNHNDADVVPFLETPKYAPLFMDGVFTQGIPAGLQHPHPMLRAKSENTVTTLKDPVVLPAAAASMPPAQTQRRASFALRSSSSPRGARTRSPSRGREGGETEERQQKQRGRQGGAQRKRLYSAVPGRVFVATRSHSAHGERELSLSKGDKVKVLSVGEGGFWEGTVKGRTGWFPADCVEEVLPQNQEPQTESRSEKAKRKLFRHYTVGTYDGLEVPSDYIIKEKTVLLQKKDNEGFGFVLRGAKAQTPVEEFSPTPAFPALQYLESVDEGGVAWRSGLRMGDFLIEVNGINVVKVGHRQVVNMIRQGGNSLMVKVVMVARNPEMEEMPKKKVPQQSKRLTPPAIALRSKSMTSELEEMVEKAASPWKKKPDHTESSQAPEKKKSVYQMALNKLDEILAAAQQTISTSDSQGHRGHGGKKERNKGLNANEQSLEQSGVGVMSSGSGYGYNQAQFSSGHSTQRAMMMRQKSMGVTEEERVHLPPPTMKLSRSLSVPGPEDIPPPPDTSAPEPPLSAGGHTDRRAAPTHFFAVPPLPPSHHLPHSQTQHRVPPNRRAETDTSKMGGVRMGGLRRGYSNAMPPSDVGPKQSTAQRNKAPAVAKIAGRQGGKGLLVKQRKVEETGREKLEKSSIPIPTIIVKAPSTSSSGHSSRASSEDTELSPENNEEQEEAKPQTPVMAPTPAPPQPASIPSKLETMGKSTAQRERERFRDSRRRSNSFYYSSEEDMLDEQESAQTSLEANTSTRLRPSKSIDEGLISGDALSMPPAFGLPQYASATPHQATTFIHPLTGKVLDPTSPLGLALAARERALKDDHRTRREERHFGRQMSSTGAFPSAVSSPNQKPVPPFYIYQSHTSLYLTGASPTTSGPVPQSRPQSPRMLRLSGGGTGSLEWSEQNIVDREEREAPKVRFTDNQASQYQSHLQERDNRVNQYQTYMRDREREGHKRIPPKPPPRRPSFLDKESELGTTDKNPTGNSQDDRGGQKMGETGMEKDKDAKRGQNLGVGEGGDGMMLPPPAPSVDVDDEFVFAEPLPPPIQFANGKEIDTHGTTENNHQQQKEQSGSQPLKEQQSLLTQSEPPQDAMSLPDNTQADSQQTPIHPSAVVHPFLFPPSPLIPPPQLCPKIPPANPPQSQPPSYSQHPNTSQPQPLPSPQAGDSATSSLTSYDSEVANLTQSALSPSLPSPQIFPSSSSPSAPTTSSDPMSLHRPLPLFYPQQSHAKISMSYSTVAATAAVMTVTTTMPLENTSVIAGDRLPPALKGRDWSEAVVDSGIEELDSHSSSDHHMENFGERIEQEGGREKERGGRRRESMESGIVGDGFKGDRRVSLDSSLSHPDKFSQKTHKPQVHKSKPPNPPLAKMHTQNMSKYHTHTENGRTGPPLQRQASTAPNMYRSREEEDEEQELGRGGDAAVKMPAFMDRRLNSPLSNVKASIINELSSKLQQLGGWQGQAPPSNHRFPGDPSGCVPLLPASVPSLQHSFSPNLPPNSLTSNCPSVALNPNPVPSSPLPVASLTPALTPTPAPPPLKDWTPSNSPISFPHGILSPPSLPHAPLSPLSLAHAPLSPPSLPHPPISPISLSHAPLSPSSVSYPPLSPSYSPYPLSPKHRSKYRGKASEFQFSGPELRRSESHSYAQRRRAPSPLISCSDHPHPGPPRPSSLPLFPSAPLYGSPYEIQPPLTPPLGVAHQYSEHFFPQTSPLFPHPSPVAPPNPALVSSSLSPTNYLSGGSSPSCMGYPPLTPPPPNQPFVSKPLPYWSKYDVADWLTYLNLAEHRERFLDNEIDGSHLPSLTKEDFLDLGVSRVGHRMNIERALKRLTDRLSSAFSVSTVSSEGQNERMRDEATQS</sequence>
<keyword evidence="2 7" id="KW-0728">SH3 domain</keyword>
<dbReference type="PROSITE" id="PS50002">
    <property type="entry name" value="SH3"/>
    <property type="match status" value="1"/>
</dbReference>
<gene>
    <name evidence="13" type="primary">LOC113041983</name>
</gene>
<feature type="compositionally biased region" description="Acidic residues" evidence="8">
    <location>
        <begin position="745"/>
        <end position="754"/>
    </location>
</feature>
<reference evidence="13" key="1">
    <citation type="submission" date="2025-08" db="UniProtKB">
        <authorList>
            <consortium name="RefSeq"/>
        </authorList>
    </citation>
    <scope>IDENTIFICATION</scope>
    <source>
        <strain evidence="13">Wakin</strain>
        <tissue evidence="13">Muscle</tissue>
    </source>
</reference>
<evidence type="ECO:0000256" key="8">
    <source>
        <dbReference type="SAM" id="MobiDB-lite"/>
    </source>
</evidence>
<evidence type="ECO:0000259" key="9">
    <source>
        <dbReference type="PROSITE" id="PS50002"/>
    </source>
</evidence>
<feature type="compositionally biased region" description="Polar residues" evidence="8">
    <location>
        <begin position="755"/>
        <end position="768"/>
    </location>
</feature>
<feature type="compositionally biased region" description="Low complexity" evidence="8">
    <location>
        <begin position="665"/>
        <end position="675"/>
    </location>
</feature>
<dbReference type="CDD" id="cd11832">
    <property type="entry name" value="SH3_Shank"/>
    <property type="match status" value="1"/>
</dbReference>
<dbReference type="InterPro" id="IPR001452">
    <property type="entry name" value="SH3_domain"/>
</dbReference>
<feature type="compositionally biased region" description="Pro residues" evidence="8">
    <location>
        <begin position="701"/>
        <end position="710"/>
    </location>
</feature>
<feature type="region of interest" description="Disordered" evidence="8">
    <location>
        <begin position="429"/>
        <end position="452"/>
    </location>
</feature>
<feature type="compositionally biased region" description="Polar residues" evidence="8">
    <location>
        <begin position="934"/>
        <end position="944"/>
    </location>
</feature>
<dbReference type="InterPro" id="IPR001478">
    <property type="entry name" value="PDZ"/>
</dbReference>
<dbReference type="RefSeq" id="XP_026056355.1">
    <property type="nucleotide sequence ID" value="XM_026200570.1"/>
</dbReference>
<feature type="region of interest" description="Disordered" evidence="8">
    <location>
        <begin position="1531"/>
        <end position="1565"/>
    </location>
</feature>
<evidence type="ECO:0000256" key="5">
    <source>
        <dbReference type="ARBA" id="ARBA00023018"/>
    </source>
</evidence>
<name>A0A6P6J7M7_CARAU</name>
<feature type="domain" description="SAM" evidence="10">
    <location>
        <begin position="1777"/>
        <end position="1840"/>
    </location>
</feature>
<keyword evidence="12" id="KW-1185">Reference proteome</keyword>
<feature type="compositionally biased region" description="Low complexity" evidence="8">
    <location>
        <begin position="97"/>
        <end position="111"/>
    </location>
</feature>
<evidence type="ECO:0000256" key="3">
    <source>
        <dbReference type="ARBA" id="ARBA00022490"/>
    </source>
</evidence>
<dbReference type="GO" id="GO:0043197">
    <property type="term" value="C:dendritic spine"/>
    <property type="evidence" value="ECO:0007669"/>
    <property type="project" value="TreeGrafter"/>
</dbReference>
<feature type="compositionally biased region" description="Pro residues" evidence="8">
    <location>
        <begin position="1131"/>
        <end position="1156"/>
    </location>
</feature>
<feature type="compositionally biased region" description="Basic and acidic residues" evidence="8">
    <location>
        <begin position="920"/>
        <end position="933"/>
    </location>
</feature>
<evidence type="ECO:0000259" key="10">
    <source>
        <dbReference type="PROSITE" id="PS50105"/>
    </source>
</evidence>
<dbReference type="FunFam" id="1.10.150.50:FF:000006">
    <property type="entry name" value="SH3 and multiple ankyrin repeat domains protein 2"/>
    <property type="match status" value="1"/>
</dbReference>
<dbReference type="InterPro" id="IPR036034">
    <property type="entry name" value="PDZ_sf"/>
</dbReference>
<dbReference type="SUPFAM" id="SSF50044">
    <property type="entry name" value="SH3-domain"/>
    <property type="match status" value="1"/>
</dbReference>
<keyword evidence="5" id="KW-0770">Synapse</keyword>
<feature type="domain" description="SH3" evidence="9">
    <location>
        <begin position="149"/>
        <end position="208"/>
    </location>
</feature>
<dbReference type="InterPro" id="IPR001660">
    <property type="entry name" value="SAM"/>
</dbReference>
<feature type="region of interest" description="Disordered" evidence="8">
    <location>
        <begin position="882"/>
        <end position="1232"/>
    </location>
</feature>
<feature type="compositionally biased region" description="Pro residues" evidence="8">
    <location>
        <begin position="522"/>
        <end position="536"/>
    </location>
</feature>
<feature type="region of interest" description="Disordered" evidence="8">
    <location>
        <begin position="87"/>
        <end position="144"/>
    </location>
</feature>
<feature type="region of interest" description="Disordered" evidence="8">
    <location>
        <begin position="1299"/>
        <end position="1431"/>
    </location>
</feature>
<dbReference type="Gene3D" id="1.10.150.50">
    <property type="entry name" value="Transcription Factor, Ets-1"/>
    <property type="match status" value="1"/>
</dbReference>
<organism evidence="12 13">
    <name type="scientific">Carassius auratus</name>
    <name type="common">Goldfish</name>
    <dbReference type="NCBI Taxonomy" id="7957"/>
    <lineage>
        <taxon>Eukaryota</taxon>
        <taxon>Metazoa</taxon>
        <taxon>Chordata</taxon>
        <taxon>Craniata</taxon>
        <taxon>Vertebrata</taxon>
        <taxon>Euteleostomi</taxon>
        <taxon>Actinopterygii</taxon>
        <taxon>Neopterygii</taxon>
        <taxon>Teleostei</taxon>
        <taxon>Ostariophysi</taxon>
        <taxon>Cypriniformes</taxon>
        <taxon>Cyprinidae</taxon>
        <taxon>Cyprininae</taxon>
        <taxon>Carassius</taxon>
    </lineage>
</organism>
<feature type="compositionally biased region" description="Polar residues" evidence="8">
    <location>
        <begin position="848"/>
        <end position="863"/>
    </location>
</feature>
<accession>A0A6P6J7M7</accession>
<comment type="subcellular location">
    <subcellularLocation>
        <location evidence="1">Cytoplasm</location>
    </subcellularLocation>
    <subcellularLocation>
        <location evidence="6">Postsynaptic density</location>
    </subcellularLocation>
</comment>
<feature type="compositionally biased region" description="Polar residues" evidence="8">
    <location>
        <begin position="475"/>
        <end position="486"/>
    </location>
</feature>
<feature type="compositionally biased region" description="Polar residues" evidence="8">
    <location>
        <begin position="1109"/>
        <end position="1121"/>
    </location>
</feature>
<keyword evidence="3" id="KW-0963">Cytoplasm</keyword>
<dbReference type="CDD" id="cd09506">
    <property type="entry name" value="SAM_Shank1_2_3"/>
    <property type="match status" value="1"/>
</dbReference>
<dbReference type="CDD" id="cd06746">
    <property type="entry name" value="PDZ_SHANK1_3-like"/>
    <property type="match status" value="1"/>
</dbReference>
<dbReference type="PROSITE" id="PS50105">
    <property type="entry name" value="SAM_DOMAIN"/>
    <property type="match status" value="1"/>
</dbReference>
<feature type="region of interest" description="Disordered" evidence="8">
    <location>
        <begin position="475"/>
        <end position="772"/>
    </location>
</feature>
<evidence type="ECO:0000259" key="11">
    <source>
        <dbReference type="PROSITE" id="PS50106"/>
    </source>
</evidence>
<evidence type="ECO:0000313" key="13">
    <source>
        <dbReference type="RefSeq" id="XP_026056355.1"/>
    </source>
</evidence>
<feature type="compositionally biased region" description="Basic and acidic residues" evidence="8">
    <location>
        <begin position="396"/>
        <end position="407"/>
    </location>
</feature>
<dbReference type="Pfam" id="PF07653">
    <property type="entry name" value="SH3_2"/>
    <property type="match status" value="1"/>
</dbReference>
<dbReference type="PANTHER" id="PTHR24135">
    <property type="entry name" value="SH3 AND MULTIPLE ANKYRIN REPEAT DOMAINS PROTEIN"/>
    <property type="match status" value="1"/>
</dbReference>
<feature type="region of interest" description="Disordered" evidence="8">
    <location>
        <begin position="373"/>
        <end position="407"/>
    </location>
</feature>
<dbReference type="Pfam" id="PF00595">
    <property type="entry name" value="PDZ"/>
    <property type="match status" value="1"/>
</dbReference>
<evidence type="ECO:0000256" key="2">
    <source>
        <dbReference type="ARBA" id="ARBA00022443"/>
    </source>
</evidence>
<dbReference type="Gene3D" id="2.30.42.10">
    <property type="match status" value="1"/>
</dbReference>
<dbReference type="GO" id="GO:0005737">
    <property type="term" value="C:cytoplasm"/>
    <property type="evidence" value="ECO:0007669"/>
    <property type="project" value="UniProtKB-SubCell"/>
</dbReference>
<dbReference type="SUPFAM" id="SSF47769">
    <property type="entry name" value="SAM/Pointed domain"/>
    <property type="match status" value="1"/>
</dbReference>
<feature type="domain" description="PDZ" evidence="11">
    <location>
        <begin position="250"/>
        <end position="344"/>
    </location>
</feature>
<feature type="compositionally biased region" description="Polar residues" evidence="8">
    <location>
        <begin position="882"/>
        <end position="898"/>
    </location>
</feature>
<keyword evidence="4" id="KW-0597">Phosphoprotein</keyword>
<dbReference type="Pfam" id="PF00536">
    <property type="entry name" value="SAM_1"/>
    <property type="match status" value="1"/>
</dbReference>
<feature type="compositionally biased region" description="Polar residues" evidence="8">
    <location>
        <begin position="1072"/>
        <end position="1101"/>
    </location>
</feature>
<dbReference type="FunFam" id="2.30.30.40:FF:000025">
    <property type="entry name" value="SH3 and multiple ankyrin repeat domains protein 2"/>
    <property type="match status" value="1"/>
</dbReference>
<feature type="region of interest" description="Disordered" evidence="8">
    <location>
        <begin position="834"/>
        <end position="863"/>
    </location>
</feature>
<evidence type="ECO:0000256" key="4">
    <source>
        <dbReference type="ARBA" id="ARBA00022553"/>
    </source>
</evidence>
<feature type="compositionally biased region" description="Basic and acidic residues" evidence="8">
    <location>
        <begin position="834"/>
        <end position="845"/>
    </location>
</feature>
<feature type="compositionally biased region" description="Basic and acidic residues" evidence="8">
    <location>
        <begin position="1299"/>
        <end position="1333"/>
    </location>
</feature>
<dbReference type="InterPro" id="IPR051569">
    <property type="entry name" value="SHANK"/>
</dbReference>
<feature type="compositionally biased region" description="Basic and acidic residues" evidence="8">
    <location>
        <begin position="639"/>
        <end position="651"/>
    </location>
</feature>
<dbReference type="PANTHER" id="PTHR24135:SF3">
    <property type="entry name" value="SH3 AND MULTIPLE ANKYRIN REPEAT DOMAINS PROTEIN 1"/>
    <property type="match status" value="1"/>
</dbReference>
<feature type="region of interest" description="Disordered" evidence="8">
    <location>
        <begin position="1623"/>
        <end position="1682"/>
    </location>
</feature>
<feature type="compositionally biased region" description="Basic and acidic residues" evidence="8">
    <location>
        <begin position="119"/>
        <end position="131"/>
    </location>
</feature>
<dbReference type="SUPFAM" id="SSF50156">
    <property type="entry name" value="PDZ domain-like"/>
    <property type="match status" value="1"/>
</dbReference>
<dbReference type="Gene3D" id="2.30.30.40">
    <property type="entry name" value="SH3 Domains"/>
    <property type="match status" value="1"/>
</dbReference>
<evidence type="ECO:0000256" key="1">
    <source>
        <dbReference type="ARBA" id="ARBA00004496"/>
    </source>
</evidence>
<feature type="compositionally biased region" description="Low complexity" evidence="8">
    <location>
        <begin position="1200"/>
        <end position="1226"/>
    </location>
</feature>
<protein>
    <submittedName>
        <fullName evidence="13">SH3 and multiple ankyrin repeat domains protein 1 isoform X3</fullName>
    </submittedName>
</protein>
<feature type="compositionally biased region" description="Polar residues" evidence="8">
    <location>
        <begin position="988"/>
        <end position="999"/>
    </location>
</feature>
<dbReference type="InterPro" id="IPR036028">
    <property type="entry name" value="SH3-like_dom_sf"/>
</dbReference>
<dbReference type="SMART" id="SM00326">
    <property type="entry name" value="SH3"/>
    <property type="match status" value="1"/>
</dbReference>
<dbReference type="GO" id="GO:0030160">
    <property type="term" value="F:synaptic receptor adaptor activity"/>
    <property type="evidence" value="ECO:0007669"/>
    <property type="project" value="TreeGrafter"/>
</dbReference>
<dbReference type="InterPro" id="IPR013761">
    <property type="entry name" value="SAM/pointed_sf"/>
</dbReference>
<evidence type="ECO:0000313" key="12">
    <source>
        <dbReference type="Proteomes" id="UP000515129"/>
    </source>
</evidence>
<dbReference type="FunFam" id="2.30.42.10:FF:000018">
    <property type="entry name" value="SH3 and multiple ankyrin repeat domains protein 2"/>
    <property type="match status" value="1"/>
</dbReference>
<evidence type="ECO:0000256" key="6">
    <source>
        <dbReference type="ARBA" id="ARBA00034105"/>
    </source>
</evidence>
<feature type="compositionally biased region" description="Acidic residues" evidence="8">
    <location>
        <begin position="678"/>
        <end position="691"/>
    </location>
</feature>
<dbReference type="PROSITE" id="PS50106">
    <property type="entry name" value="PDZ"/>
    <property type="match status" value="1"/>
</dbReference>
<dbReference type="SMART" id="SM00454">
    <property type="entry name" value="SAM"/>
    <property type="match status" value="1"/>
</dbReference>
<feature type="compositionally biased region" description="Basic and acidic residues" evidence="8">
    <location>
        <begin position="1012"/>
        <end position="1021"/>
    </location>
</feature>
<dbReference type="SMART" id="SM00228">
    <property type="entry name" value="PDZ"/>
    <property type="match status" value="1"/>
</dbReference>
<dbReference type="GO" id="GO:0014069">
    <property type="term" value="C:postsynaptic density"/>
    <property type="evidence" value="ECO:0007669"/>
    <property type="project" value="UniProtKB-SubCell"/>
</dbReference>
<dbReference type="Proteomes" id="UP000515129">
    <property type="component" value="Chromosome 24"/>
</dbReference>
<dbReference type="GO" id="GO:0035255">
    <property type="term" value="F:ionotropic glutamate receptor binding"/>
    <property type="evidence" value="ECO:0007669"/>
    <property type="project" value="TreeGrafter"/>
</dbReference>
<dbReference type="GeneID" id="113041983"/>
<proteinExistence type="predicted"/>
<feature type="compositionally biased region" description="Basic residues" evidence="8">
    <location>
        <begin position="1362"/>
        <end position="1373"/>
    </location>
</feature>
<dbReference type="GO" id="GO:0045211">
    <property type="term" value="C:postsynaptic membrane"/>
    <property type="evidence" value="ECO:0007669"/>
    <property type="project" value="TreeGrafter"/>
</dbReference>